<accession>A0AA86ANG4</accession>
<keyword evidence="4 6" id="KW-0862">Zinc</keyword>
<proteinExistence type="inferred from homology"/>
<evidence type="ECO:0000256" key="6">
    <source>
        <dbReference type="RuleBase" id="RU003983"/>
    </source>
</evidence>
<keyword evidence="2" id="KW-0479">Metal-binding</keyword>
<keyword evidence="7" id="KW-1133">Transmembrane helix</keyword>
<keyword evidence="1 6" id="KW-0645">Protease</keyword>
<evidence type="ECO:0000256" key="3">
    <source>
        <dbReference type="ARBA" id="ARBA00022801"/>
    </source>
</evidence>
<evidence type="ECO:0000313" key="10">
    <source>
        <dbReference type="EMBL" id="AHJ12673.1"/>
    </source>
</evidence>
<evidence type="ECO:0000256" key="2">
    <source>
        <dbReference type="ARBA" id="ARBA00022723"/>
    </source>
</evidence>
<comment type="cofactor">
    <cofactor evidence="6">
        <name>Zn(2+)</name>
        <dbReference type="ChEBI" id="CHEBI:29105"/>
    </cofactor>
    <text evidence="6">Binds 1 zinc ion per subunit.</text>
</comment>
<evidence type="ECO:0000256" key="7">
    <source>
        <dbReference type="SAM" id="Phobius"/>
    </source>
</evidence>
<keyword evidence="7" id="KW-0812">Transmembrane</keyword>
<feature type="domain" description="DUF7092" evidence="9">
    <location>
        <begin position="4"/>
        <end position="79"/>
    </location>
</feature>
<dbReference type="CDD" id="cd07332">
    <property type="entry name" value="M48C_Oma1_like"/>
    <property type="match status" value="1"/>
</dbReference>
<gene>
    <name evidence="10" type="ORF">SMUL_1412</name>
</gene>
<dbReference type="InterPro" id="IPR055518">
    <property type="entry name" value="DUF7092"/>
</dbReference>
<organism evidence="10 11">
    <name type="scientific">Sulfurospirillum multivorans (strain DM 12446 / JCM 15788 / NBRC 109480)</name>
    <dbReference type="NCBI Taxonomy" id="1150621"/>
    <lineage>
        <taxon>Bacteria</taxon>
        <taxon>Pseudomonadati</taxon>
        <taxon>Campylobacterota</taxon>
        <taxon>Epsilonproteobacteria</taxon>
        <taxon>Campylobacterales</taxon>
        <taxon>Sulfurospirillaceae</taxon>
        <taxon>Sulfurospirillum</taxon>
    </lineage>
</organism>
<feature type="transmembrane region" description="Helical" evidence="7">
    <location>
        <begin position="98"/>
        <end position="118"/>
    </location>
</feature>
<dbReference type="Proteomes" id="UP000019322">
    <property type="component" value="Chromosome"/>
</dbReference>
<dbReference type="RefSeq" id="WP_025344548.1">
    <property type="nucleotide sequence ID" value="NZ_CP007201.1"/>
</dbReference>
<dbReference type="InterPro" id="IPR001915">
    <property type="entry name" value="Peptidase_M48"/>
</dbReference>
<dbReference type="Pfam" id="PF23368">
    <property type="entry name" value="DUF7092"/>
    <property type="match status" value="1"/>
</dbReference>
<keyword evidence="7" id="KW-0472">Membrane</keyword>
<evidence type="ECO:0000259" key="9">
    <source>
        <dbReference type="Pfam" id="PF23368"/>
    </source>
</evidence>
<protein>
    <submittedName>
        <fullName evidence="10">Metalloprotease</fullName>
    </submittedName>
</protein>
<name>A0AA86ANG4_SULMK</name>
<evidence type="ECO:0000256" key="1">
    <source>
        <dbReference type="ARBA" id="ARBA00022670"/>
    </source>
</evidence>
<comment type="similarity">
    <text evidence="6">Belongs to the peptidase M48 family.</text>
</comment>
<keyword evidence="3 6" id="KW-0378">Hydrolase</keyword>
<dbReference type="PANTHER" id="PTHR22726:SF1">
    <property type="entry name" value="METALLOENDOPEPTIDASE OMA1, MITOCHONDRIAL"/>
    <property type="match status" value="1"/>
</dbReference>
<evidence type="ECO:0000256" key="4">
    <source>
        <dbReference type="ARBA" id="ARBA00022833"/>
    </source>
</evidence>
<dbReference type="EMBL" id="CP007201">
    <property type="protein sequence ID" value="AHJ12673.1"/>
    <property type="molecule type" value="Genomic_DNA"/>
</dbReference>
<dbReference type="Gene3D" id="3.30.2010.10">
    <property type="entry name" value="Metalloproteases ('zincins'), catalytic domain"/>
    <property type="match status" value="1"/>
</dbReference>
<evidence type="ECO:0000259" key="8">
    <source>
        <dbReference type="Pfam" id="PF01435"/>
    </source>
</evidence>
<evidence type="ECO:0000313" key="11">
    <source>
        <dbReference type="Proteomes" id="UP000019322"/>
    </source>
</evidence>
<dbReference type="Pfam" id="PF01435">
    <property type="entry name" value="Peptidase_M48"/>
    <property type="match status" value="1"/>
</dbReference>
<dbReference type="PANTHER" id="PTHR22726">
    <property type="entry name" value="METALLOENDOPEPTIDASE OMA1"/>
    <property type="match status" value="1"/>
</dbReference>
<keyword evidence="5 6" id="KW-0482">Metalloprotease</keyword>
<evidence type="ECO:0000256" key="5">
    <source>
        <dbReference type="ARBA" id="ARBA00023049"/>
    </source>
</evidence>
<dbReference type="InterPro" id="IPR051156">
    <property type="entry name" value="Mito/Outer_Membr_Metalloprot"/>
</dbReference>
<dbReference type="KEGG" id="smul:SMUL_1412"/>
<dbReference type="GO" id="GO:0051603">
    <property type="term" value="P:proteolysis involved in protein catabolic process"/>
    <property type="evidence" value="ECO:0007669"/>
    <property type="project" value="TreeGrafter"/>
</dbReference>
<dbReference type="GO" id="GO:0016020">
    <property type="term" value="C:membrane"/>
    <property type="evidence" value="ECO:0007669"/>
    <property type="project" value="TreeGrafter"/>
</dbReference>
<feature type="domain" description="Peptidase M48" evidence="8">
    <location>
        <begin position="183"/>
        <end position="328"/>
    </location>
</feature>
<sequence>MITFEGEYFDGKTSRPTSVSIEVGETELFMHTPTRYSSFALKEIKIDPMVGSASSIVYLPHHQEIHSHDLEALRALEQQLKQKSPEYLAHYFESKLRYVFATLVFTIALLGAGFFYGIPTVAAYVARVVPENIKLMMDKESLALLDKMYLKETLLPIERQTAITEQLNRFCATTHCAPFQLLFRSSPILGANAFALAGQSMVVTDQLVEKAEHDAEIVAVLAHELGHINASHTLKMALQAMGSGVLIVMITGDVSTFSDLATGIPLLLIQQGYSREMEEEADAFALQGLLKAKISPHYFATILERIDPDANASKTPFASHPETRKRIQPFLDASSL</sequence>
<dbReference type="GO" id="GO:0046872">
    <property type="term" value="F:metal ion binding"/>
    <property type="evidence" value="ECO:0007669"/>
    <property type="project" value="UniProtKB-KW"/>
</dbReference>
<dbReference type="GO" id="GO:0004222">
    <property type="term" value="F:metalloendopeptidase activity"/>
    <property type="evidence" value="ECO:0007669"/>
    <property type="project" value="InterPro"/>
</dbReference>
<dbReference type="AlphaFoldDB" id="A0AA86ANG4"/>
<reference evidence="10 11" key="1">
    <citation type="journal article" date="2014" name="Environ. Microbiol.">
        <title>Insights into organohalide respiration and the versatile catabolism of Sulfurospirillum multivorans gained from comparative genomics and physiological studies.</title>
        <authorList>
            <person name="Goris T."/>
            <person name="Schubert T."/>
            <person name="Gadkari J."/>
            <person name="Wubet T."/>
            <person name="Tarkka M."/>
            <person name="Buscot F."/>
            <person name="Adrian L."/>
            <person name="Diekert G."/>
        </authorList>
    </citation>
    <scope>NUCLEOTIDE SEQUENCE [LARGE SCALE GENOMIC DNA]</scope>
    <source>
        <strain evidence="11">DM 12446 / JCM 15788 / NBRC 109480</strain>
    </source>
</reference>